<name>A0ACB9X2X4_CHAAC</name>
<sequence>MLPDAFGCAVANRYGDLLDDDADPFDIITKAEIEKAKKKKKDNEEKKAKPKKPGQKESQKDRRISVAPEGPDPAPVTESGYGRGESQRNTKRPAFGERRANQDEYPQDFSIPKPYYNAEGKRGYDRHSGTGISPEEKRGGRGPWNWGSADENTGELMEVTPDAFTKSEDKIPAENDNQYCAEEDGEMVVHVAVEMTLDEWKALQATSRPKADFNIRKAEDQIPTKAKVIHKSKKVEIIKEGILEEVDDDSHFLRRSVNDITSLLDINFGSLGRPSRGGRGRGARGGPATCPERAKPVFEREEDPAPNPDDPEDFPALCAGK</sequence>
<dbReference type="Proteomes" id="UP001057452">
    <property type="component" value="Chromosome 9"/>
</dbReference>
<evidence type="ECO:0000313" key="1">
    <source>
        <dbReference type="EMBL" id="KAI4820114.1"/>
    </source>
</evidence>
<reference evidence="1" key="1">
    <citation type="submission" date="2022-05" db="EMBL/GenBank/DDBJ databases">
        <title>Chromosome-level genome of Chaenocephalus aceratus.</title>
        <authorList>
            <person name="Park H."/>
        </authorList>
    </citation>
    <scope>NUCLEOTIDE SEQUENCE</scope>
    <source>
        <strain evidence="1">KU_202001</strain>
    </source>
</reference>
<dbReference type="EMBL" id="CM043793">
    <property type="protein sequence ID" value="KAI4820114.1"/>
    <property type="molecule type" value="Genomic_DNA"/>
</dbReference>
<protein>
    <submittedName>
        <fullName evidence="1">Uncharacterized protein</fullName>
    </submittedName>
</protein>
<evidence type="ECO:0000313" key="2">
    <source>
        <dbReference type="Proteomes" id="UP001057452"/>
    </source>
</evidence>
<organism evidence="1 2">
    <name type="scientific">Chaenocephalus aceratus</name>
    <name type="common">Blackfin icefish</name>
    <name type="synonym">Chaenichthys aceratus</name>
    <dbReference type="NCBI Taxonomy" id="36190"/>
    <lineage>
        <taxon>Eukaryota</taxon>
        <taxon>Metazoa</taxon>
        <taxon>Chordata</taxon>
        <taxon>Craniata</taxon>
        <taxon>Vertebrata</taxon>
        <taxon>Euteleostomi</taxon>
        <taxon>Actinopterygii</taxon>
        <taxon>Neopterygii</taxon>
        <taxon>Teleostei</taxon>
        <taxon>Neoteleostei</taxon>
        <taxon>Acanthomorphata</taxon>
        <taxon>Eupercaria</taxon>
        <taxon>Perciformes</taxon>
        <taxon>Notothenioidei</taxon>
        <taxon>Channichthyidae</taxon>
        <taxon>Chaenocephalus</taxon>
    </lineage>
</organism>
<gene>
    <name evidence="1" type="ORF">KUCAC02_028106</name>
</gene>
<proteinExistence type="predicted"/>
<comment type="caution">
    <text evidence="1">The sequence shown here is derived from an EMBL/GenBank/DDBJ whole genome shotgun (WGS) entry which is preliminary data.</text>
</comment>
<accession>A0ACB9X2X4</accession>
<keyword evidence="2" id="KW-1185">Reference proteome</keyword>